<keyword evidence="3" id="KW-1185">Reference proteome</keyword>
<evidence type="ECO:0000313" key="3">
    <source>
        <dbReference type="Proteomes" id="UP000008068"/>
    </source>
</evidence>
<keyword evidence="1" id="KW-0812">Transmembrane</keyword>
<accession>G0MDU0</accession>
<reference evidence="3" key="1">
    <citation type="submission" date="2011-07" db="EMBL/GenBank/DDBJ databases">
        <authorList>
            <consortium name="Caenorhabditis brenneri Sequencing and Analysis Consortium"/>
            <person name="Wilson R.K."/>
        </authorList>
    </citation>
    <scope>NUCLEOTIDE SEQUENCE [LARGE SCALE GENOMIC DNA]</scope>
    <source>
        <strain evidence="3">PB2801</strain>
    </source>
</reference>
<proteinExistence type="predicted"/>
<evidence type="ECO:0000313" key="2">
    <source>
        <dbReference type="EMBL" id="EGT49753.1"/>
    </source>
</evidence>
<dbReference type="Proteomes" id="UP000008068">
    <property type="component" value="Unassembled WGS sequence"/>
</dbReference>
<evidence type="ECO:0000256" key="1">
    <source>
        <dbReference type="SAM" id="Phobius"/>
    </source>
</evidence>
<dbReference type="EMBL" id="GL379790">
    <property type="protein sequence ID" value="EGT49753.1"/>
    <property type="molecule type" value="Genomic_DNA"/>
</dbReference>
<feature type="transmembrane region" description="Helical" evidence="1">
    <location>
        <begin position="19"/>
        <end position="41"/>
    </location>
</feature>
<dbReference type="AlphaFoldDB" id="G0MDU0"/>
<keyword evidence="1" id="KW-0472">Membrane</keyword>
<name>G0MDU0_CAEBE</name>
<dbReference type="InParanoid" id="G0MDU0"/>
<gene>
    <name evidence="2" type="ORF">CAEBREN_05483</name>
</gene>
<dbReference type="OrthoDB" id="10493549at2759"/>
<organism evidence="3">
    <name type="scientific">Caenorhabditis brenneri</name>
    <name type="common">Nematode worm</name>
    <dbReference type="NCBI Taxonomy" id="135651"/>
    <lineage>
        <taxon>Eukaryota</taxon>
        <taxon>Metazoa</taxon>
        <taxon>Ecdysozoa</taxon>
        <taxon>Nematoda</taxon>
        <taxon>Chromadorea</taxon>
        <taxon>Rhabditida</taxon>
        <taxon>Rhabditina</taxon>
        <taxon>Rhabditomorpha</taxon>
        <taxon>Rhabditoidea</taxon>
        <taxon>Rhabditidae</taxon>
        <taxon>Peloderinae</taxon>
        <taxon>Caenorhabditis</taxon>
    </lineage>
</organism>
<sequence length="75" mass="8850">MACEVRVHYFWYHCNEISIGFHFFSVPIVLVNSYFITYVLWRMSEVKPDYDGDEPYLVIYGGEGSETKKLLDDSE</sequence>
<dbReference type="eggNOG" id="ENOG502TJ9U">
    <property type="taxonomic scope" value="Eukaryota"/>
</dbReference>
<protein>
    <submittedName>
        <fullName evidence="2">Uncharacterized protein</fullName>
    </submittedName>
</protein>
<keyword evidence="1" id="KW-1133">Transmembrane helix</keyword>
<dbReference type="HOGENOM" id="CLU_2673307_0_0_1"/>